<dbReference type="InterPro" id="IPR011016">
    <property type="entry name" value="Znf_RING-CH"/>
</dbReference>
<dbReference type="Pfam" id="PF13639">
    <property type="entry name" value="zf-RING_2"/>
    <property type="match status" value="1"/>
</dbReference>
<protein>
    <recommendedName>
        <fullName evidence="11">Mitogen-activated protein kinase kinase kinase 1</fullName>
    </recommendedName>
</protein>
<sequence>MDPVSSSSPSSSTTTLRPNRPHPRFKPTQPVVERIARALRHPLFLLHRSDSTFFVLGATGNVYTVTLSSTPSCTCPDRTTPCKHILFVLIRALGVSVDDTCLRRQTLRPCRLTRLLGTPTSPEVLAGAGLRERFHQLFSERKKHGGSGDVKEIEEGTVCPVCLEEMEKGDKVAACSTCRNLIHEECLMRWKKSRGRRSVNCVICRARWSSDQEKYLNLAAYIGRDEAEGGGGSGEVPNFQSSGSDLSIPDLASLSAVVLASLETAWIDHEHPEQISKHSSTSTLKLSGALTGCPNQSTNKLQSVSSTSENS</sequence>
<evidence type="ECO:0000259" key="7">
    <source>
        <dbReference type="PROSITE" id="PS50966"/>
    </source>
</evidence>
<feature type="domain" description="SWIM-type" evidence="7">
    <location>
        <begin position="63"/>
        <end position="93"/>
    </location>
</feature>
<dbReference type="PROSITE" id="PS51292">
    <property type="entry name" value="ZF_RING_CH"/>
    <property type="match status" value="1"/>
</dbReference>
<dbReference type="Pfam" id="PF04434">
    <property type="entry name" value="SWIM"/>
    <property type="match status" value="1"/>
</dbReference>
<feature type="region of interest" description="Disordered" evidence="5">
    <location>
        <begin position="286"/>
        <end position="311"/>
    </location>
</feature>
<organism evidence="9 10">
    <name type="scientific">Hibiscus sabdariffa</name>
    <name type="common">roselle</name>
    <dbReference type="NCBI Taxonomy" id="183260"/>
    <lineage>
        <taxon>Eukaryota</taxon>
        <taxon>Viridiplantae</taxon>
        <taxon>Streptophyta</taxon>
        <taxon>Embryophyta</taxon>
        <taxon>Tracheophyta</taxon>
        <taxon>Spermatophyta</taxon>
        <taxon>Magnoliopsida</taxon>
        <taxon>eudicotyledons</taxon>
        <taxon>Gunneridae</taxon>
        <taxon>Pentapetalae</taxon>
        <taxon>rosids</taxon>
        <taxon>malvids</taxon>
        <taxon>Malvales</taxon>
        <taxon>Malvaceae</taxon>
        <taxon>Malvoideae</taxon>
        <taxon>Hibiscus</taxon>
    </lineage>
</organism>
<evidence type="ECO:0000256" key="3">
    <source>
        <dbReference type="ARBA" id="ARBA00022833"/>
    </source>
</evidence>
<evidence type="ECO:0008006" key="11">
    <source>
        <dbReference type="Google" id="ProtNLM"/>
    </source>
</evidence>
<reference evidence="9 10" key="1">
    <citation type="journal article" date="2024" name="G3 (Bethesda)">
        <title>Genome assembly of Hibiscus sabdariffa L. provides insights into metabolisms of medicinal natural products.</title>
        <authorList>
            <person name="Kim T."/>
        </authorList>
    </citation>
    <scope>NUCLEOTIDE SEQUENCE [LARGE SCALE GENOMIC DNA]</scope>
    <source>
        <strain evidence="9">TK-2024</strain>
        <tissue evidence="9">Old leaves</tissue>
    </source>
</reference>
<dbReference type="PROSITE" id="PS50089">
    <property type="entry name" value="ZF_RING_2"/>
    <property type="match status" value="1"/>
</dbReference>
<keyword evidence="2 4" id="KW-0863">Zinc-finger</keyword>
<dbReference type="PANTHER" id="PTHR21540">
    <property type="entry name" value="RING FINGER AND SWIM DOMAIN-CONTAINING PROTEIN 2"/>
    <property type="match status" value="1"/>
</dbReference>
<dbReference type="InterPro" id="IPR039903">
    <property type="entry name" value="Zswim2"/>
</dbReference>
<accession>A0ABR2BEM4</accession>
<keyword evidence="1" id="KW-0479">Metal-binding</keyword>
<dbReference type="PANTHER" id="PTHR21540:SF0">
    <property type="entry name" value="PHD FAMILY PROTEIN"/>
    <property type="match status" value="1"/>
</dbReference>
<evidence type="ECO:0000256" key="1">
    <source>
        <dbReference type="ARBA" id="ARBA00022723"/>
    </source>
</evidence>
<keyword evidence="3" id="KW-0862">Zinc</keyword>
<dbReference type="Gene3D" id="3.30.40.10">
    <property type="entry name" value="Zinc/RING finger domain, C3HC4 (zinc finger)"/>
    <property type="match status" value="1"/>
</dbReference>
<feature type="compositionally biased region" description="Low complexity" evidence="5">
    <location>
        <begin position="1"/>
        <end position="15"/>
    </location>
</feature>
<keyword evidence="10" id="KW-1185">Reference proteome</keyword>
<name>A0ABR2BEM4_9ROSI</name>
<feature type="region of interest" description="Disordered" evidence="5">
    <location>
        <begin position="1"/>
        <end position="27"/>
    </location>
</feature>
<feature type="domain" description="RING-type" evidence="6">
    <location>
        <begin position="159"/>
        <end position="205"/>
    </location>
</feature>
<evidence type="ECO:0000259" key="6">
    <source>
        <dbReference type="PROSITE" id="PS50089"/>
    </source>
</evidence>
<comment type="caution">
    <text evidence="9">The sequence shown here is derived from an EMBL/GenBank/DDBJ whole genome shotgun (WGS) entry which is preliminary data.</text>
</comment>
<dbReference type="InterPro" id="IPR013083">
    <property type="entry name" value="Znf_RING/FYVE/PHD"/>
</dbReference>
<evidence type="ECO:0000256" key="5">
    <source>
        <dbReference type="SAM" id="MobiDB-lite"/>
    </source>
</evidence>
<evidence type="ECO:0000313" key="9">
    <source>
        <dbReference type="EMBL" id="KAK8505320.1"/>
    </source>
</evidence>
<gene>
    <name evidence="9" type="ORF">V6N12_067288</name>
</gene>
<evidence type="ECO:0000256" key="4">
    <source>
        <dbReference type="PROSITE-ProRule" id="PRU00175"/>
    </source>
</evidence>
<proteinExistence type="predicted"/>
<evidence type="ECO:0000259" key="8">
    <source>
        <dbReference type="PROSITE" id="PS51292"/>
    </source>
</evidence>
<feature type="domain" description="RING-CH-type" evidence="8">
    <location>
        <begin position="151"/>
        <end position="211"/>
    </location>
</feature>
<feature type="compositionally biased region" description="Polar residues" evidence="5">
    <location>
        <begin position="293"/>
        <end position="311"/>
    </location>
</feature>
<dbReference type="EMBL" id="JBBPBM010000128">
    <property type="protein sequence ID" value="KAK8505320.1"/>
    <property type="molecule type" value="Genomic_DNA"/>
</dbReference>
<dbReference type="PROSITE" id="PS50966">
    <property type="entry name" value="ZF_SWIM"/>
    <property type="match status" value="1"/>
</dbReference>
<dbReference type="InterPro" id="IPR007527">
    <property type="entry name" value="Znf_SWIM"/>
</dbReference>
<dbReference type="SUPFAM" id="SSF57850">
    <property type="entry name" value="RING/U-box"/>
    <property type="match status" value="1"/>
</dbReference>
<dbReference type="InterPro" id="IPR001841">
    <property type="entry name" value="Znf_RING"/>
</dbReference>
<dbReference type="Proteomes" id="UP001472677">
    <property type="component" value="Unassembled WGS sequence"/>
</dbReference>
<evidence type="ECO:0000256" key="2">
    <source>
        <dbReference type="ARBA" id="ARBA00022771"/>
    </source>
</evidence>
<evidence type="ECO:0000313" key="10">
    <source>
        <dbReference type="Proteomes" id="UP001472677"/>
    </source>
</evidence>